<reference evidence="3 4" key="1">
    <citation type="submission" date="2018-12" db="EMBL/GenBank/DDBJ databases">
        <title>Amycolatopsis eburnea sp. nov. actinomycete associate with arbuscular mycorrhiza fungal spore.</title>
        <authorList>
            <person name="Lumyong S."/>
            <person name="Chaiya L."/>
        </authorList>
    </citation>
    <scope>NUCLEOTIDE SEQUENCE [LARGE SCALE GENOMIC DNA]</scope>
    <source>
        <strain evidence="3 4">GLM-1</strain>
    </source>
</reference>
<evidence type="ECO:0000313" key="4">
    <source>
        <dbReference type="Proteomes" id="UP000267081"/>
    </source>
</evidence>
<dbReference type="EMBL" id="RSEC01000060">
    <property type="protein sequence ID" value="RSD10296.1"/>
    <property type="molecule type" value="Genomic_DNA"/>
</dbReference>
<dbReference type="AlphaFoldDB" id="A0A427SZA4"/>
<organism evidence="3 4">
    <name type="scientific">Amycolatopsis eburnea</name>
    <dbReference type="NCBI Taxonomy" id="2267691"/>
    <lineage>
        <taxon>Bacteria</taxon>
        <taxon>Bacillati</taxon>
        <taxon>Actinomycetota</taxon>
        <taxon>Actinomycetes</taxon>
        <taxon>Pseudonocardiales</taxon>
        <taxon>Pseudonocardiaceae</taxon>
        <taxon>Amycolatopsis</taxon>
    </lineage>
</organism>
<feature type="domain" description="DUF4209" evidence="2">
    <location>
        <begin position="584"/>
        <end position="615"/>
    </location>
</feature>
<dbReference type="Pfam" id="PF13910">
    <property type="entry name" value="DUF4209"/>
    <property type="match status" value="1"/>
</dbReference>
<comment type="caution">
    <text evidence="3">The sequence shown here is derived from an EMBL/GenBank/DDBJ whole genome shotgun (WGS) entry which is preliminary data.</text>
</comment>
<evidence type="ECO:0000313" key="3">
    <source>
        <dbReference type="EMBL" id="RSD10296.1"/>
    </source>
</evidence>
<proteinExistence type="predicted"/>
<gene>
    <name evidence="3" type="ORF">EIY87_36035</name>
</gene>
<protein>
    <submittedName>
        <fullName evidence="3">DUF4209 domain-containing protein</fullName>
    </submittedName>
</protein>
<dbReference type="InterPro" id="IPR025209">
    <property type="entry name" value="DUF4209"/>
</dbReference>
<name>A0A427SZA4_9PSEU</name>
<feature type="region of interest" description="Disordered" evidence="1">
    <location>
        <begin position="44"/>
        <end position="66"/>
    </location>
</feature>
<sequence length="650" mass="71741">MTRTESASEPVLAPFLARDLALPRGKPTPPEWVTTPRFGFSSCSSDPWSAKTPRRSRKAPGTVSAVSSTAQEGLQFDLSSKRIGELITLADSAAAAASTGWHEVSTSLQPCRDAADIDAIAVAFDYRMTEAGEADESVFASAWTLGGKTYPAPLGTLPTSVADLWAAVADSSSTSPVRARLNDLLFSLGRQPRHIHAERACLAYLELSVGNWIPLYRALALVRALDIARQMKRDDLAQRTMAQMITDAREYVEDAEWHPGVPFRLLKRLVAEKNPPEAVDDLLATARTRYADDPHIEADVAALQRRRAKGNKDELDRIDREIATIWIAAAETTWGLRKMNHLIKAIEYSRNHGHNDLVAQATKALQEIDNDEMGLQSIRRSVEIPGEQIRRWVDHIAADDDWRVCLQRFTHGGIGVPPSGLTDENRARVEVLKQQAPLFSMTPRVMLGGDGLPRWRPQDDDERELQKLAFVESTTMDFTAPIFAQALVEIGTNHSPSREELQDFFVAQNPSISAEIARVLADCLLRYWSGDDEACVYLLAPKIETMLRNLARSLDEPVYQTQRNTTPGKYVGVGVLLQFLGKRGLDESWGRYLAILLSSPMGWNARNELAHGFFEGVPGPLAALLLQAALYIATLQPSSDEPSEDGDGSS</sequence>
<dbReference type="Proteomes" id="UP000267081">
    <property type="component" value="Unassembled WGS sequence"/>
</dbReference>
<evidence type="ECO:0000256" key="1">
    <source>
        <dbReference type="SAM" id="MobiDB-lite"/>
    </source>
</evidence>
<keyword evidence="4" id="KW-1185">Reference proteome</keyword>
<evidence type="ECO:0000259" key="2">
    <source>
        <dbReference type="Pfam" id="PF13910"/>
    </source>
</evidence>
<accession>A0A427SZA4</accession>